<comment type="caution">
    <text evidence="2">The sequence shown here is derived from an EMBL/GenBank/DDBJ whole genome shotgun (WGS) entry which is preliminary data.</text>
</comment>
<feature type="region of interest" description="Disordered" evidence="1">
    <location>
        <begin position="1"/>
        <end position="60"/>
    </location>
</feature>
<dbReference type="Proteomes" id="UP000005045">
    <property type="component" value="Unassembled WGS sequence"/>
</dbReference>
<keyword evidence="3" id="KW-1185">Reference proteome</keyword>
<reference evidence="2 3" key="1">
    <citation type="submission" date="2008-03" db="EMBL/GenBank/DDBJ databases">
        <title>Sequencing of the draft genome and assembly of Burkholderia graminis C4D1M.</title>
        <authorList>
            <consortium name="US DOE Joint Genome Institute (JGI-PGF)"/>
            <person name="Copeland A."/>
            <person name="Lucas S."/>
            <person name="Lapidus A."/>
            <person name="Glavina del Rio T."/>
            <person name="Dalin E."/>
            <person name="Tice H."/>
            <person name="Bruce D."/>
            <person name="Goodwin L."/>
            <person name="Pitluck S."/>
            <person name="Larimer F."/>
            <person name="Land M.L."/>
            <person name="Hauser L."/>
            <person name="Tiedje J."/>
            <person name="Richardson P."/>
        </authorList>
    </citation>
    <scope>NUCLEOTIDE SEQUENCE [LARGE SCALE GENOMIC DNA]</scope>
    <source>
        <strain evidence="3">ATCC 700544 / DSM 17151 / LMG 18924 / NCIMB 13744 / C4D1M</strain>
    </source>
</reference>
<dbReference type="AlphaFoldDB" id="B1FTH8"/>
<gene>
    <name evidence="2" type="ORF">BgramDRAFT_0304</name>
</gene>
<dbReference type="EMBL" id="ABLD01000001">
    <property type="protein sequence ID" value="EDT12924.1"/>
    <property type="molecule type" value="Genomic_DNA"/>
</dbReference>
<accession>B1FTH8</accession>
<evidence type="ECO:0000313" key="3">
    <source>
        <dbReference type="Proteomes" id="UP000005045"/>
    </source>
</evidence>
<evidence type="ECO:0000313" key="2">
    <source>
        <dbReference type="EMBL" id="EDT12924.1"/>
    </source>
</evidence>
<proteinExistence type="predicted"/>
<protein>
    <submittedName>
        <fullName evidence="2">Uncharacterized protein</fullName>
    </submittedName>
</protein>
<sequence length="107" mass="11916">MKPAHGGARSVAGKAAPGGRHDKTVPHVRGARGRATPESKPQSVLTEELRRQRNMVSRMSDTDREITLVLDILRELTRDPGFVALMNTRGFTTLPRLLHERLTGRPR</sequence>
<organism evidence="2 3">
    <name type="scientific">Paraburkholderia graminis (strain ATCC 700544 / DSM 17151 / LMG 18924 / NCIMB 13744 / C4D1M)</name>
    <dbReference type="NCBI Taxonomy" id="396598"/>
    <lineage>
        <taxon>Bacteria</taxon>
        <taxon>Pseudomonadati</taxon>
        <taxon>Pseudomonadota</taxon>
        <taxon>Betaproteobacteria</taxon>
        <taxon>Burkholderiales</taxon>
        <taxon>Burkholderiaceae</taxon>
        <taxon>Paraburkholderia</taxon>
    </lineage>
</organism>
<evidence type="ECO:0000256" key="1">
    <source>
        <dbReference type="SAM" id="MobiDB-lite"/>
    </source>
</evidence>
<name>B1FTH8_PARG4</name>